<dbReference type="RefSeq" id="WP_156272322.1">
    <property type="nucleotide sequence ID" value="NZ_CP046244.1"/>
</dbReference>
<dbReference type="AlphaFoldDB" id="A0A6I5ZPI0"/>
<proteinExistence type="predicted"/>
<evidence type="ECO:0000313" key="3">
    <source>
        <dbReference type="Proteomes" id="UP000425916"/>
    </source>
</evidence>
<protein>
    <submittedName>
        <fullName evidence="2">Uncharacterized protein</fullName>
    </submittedName>
</protein>
<keyword evidence="3" id="KW-1185">Reference proteome</keyword>
<sequence length="130" mass="14940">MIRAHTYTEAEKALVSYLKEKLAARGIQKFPRDWHLKQLSTARNMLAGDKAPALEEWCRCIDWAFADPFWCDKVDHLARIEALWPKYMLQQGGAGRGRAAQAKRNPPKRGSWDASRKGKRYIGQNDPLPF</sequence>
<gene>
    <name evidence="2" type="ORF">MGLY_10280</name>
</gene>
<dbReference type="EMBL" id="CP046244">
    <property type="protein sequence ID" value="QGP91686.1"/>
    <property type="molecule type" value="Genomic_DNA"/>
</dbReference>
<name>A0A6I5ZPI0_9FIRM</name>
<accession>A0A6I5ZPI0</accession>
<feature type="region of interest" description="Disordered" evidence="1">
    <location>
        <begin position="95"/>
        <end position="130"/>
    </location>
</feature>
<dbReference type="Proteomes" id="UP000425916">
    <property type="component" value="Chromosome"/>
</dbReference>
<dbReference type="OrthoDB" id="1808501at2"/>
<evidence type="ECO:0000313" key="2">
    <source>
        <dbReference type="EMBL" id="QGP91686.1"/>
    </source>
</evidence>
<reference evidence="2 3" key="1">
    <citation type="submission" date="2019-11" db="EMBL/GenBank/DDBJ databases">
        <title>Genome sequence of Moorella glycerini DSM11254.</title>
        <authorList>
            <person name="Poehlein A."/>
            <person name="Boeer T."/>
            <person name="Daniel R."/>
        </authorList>
    </citation>
    <scope>NUCLEOTIDE SEQUENCE [LARGE SCALE GENOMIC DNA]</scope>
    <source>
        <strain evidence="2 3">DSM 11254</strain>
    </source>
</reference>
<organism evidence="2 3">
    <name type="scientific">Neomoorella glycerini</name>
    <dbReference type="NCBI Taxonomy" id="55779"/>
    <lineage>
        <taxon>Bacteria</taxon>
        <taxon>Bacillati</taxon>
        <taxon>Bacillota</taxon>
        <taxon>Clostridia</taxon>
        <taxon>Neomoorellales</taxon>
        <taxon>Neomoorellaceae</taxon>
        <taxon>Neomoorella</taxon>
    </lineage>
</organism>
<evidence type="ECO:0000256" key="1">
    <source>
        <dbReference type="SAM" id="MobiDB-lite"/>
    </source>
</evidence>